<keyword evidence="3" id="KW-0804">Transcription</keyword>
<organism evidence="5 6">
    <name type="scientific">Clostridium manihotivorum</name>
    <dbReference type="NCBI Taxonomy" id="2320868"/>
    <lineage>
        <taxon>Bacteria</taxon>
        <taxon>Bacillati</taxon>
        <taxon>Bacillota</taxon>
        <taxon>Clostridia</taxon>
        <taxon>Eubacteriales</taxon>
        <taxon>Clostridiaceae</taxon>
        <taxon>Clostridium</taxon>
    </lineage>
</organism>
<protein>
    <submittedName>
        <fullName evidence="5">MarR family transcriptional regulator</fullName>
    </submittedName>
</protein>
<keyword evidence="2" id="KW-0238">DNA-binding</keyword>
<dbReference type="PANTHER" id="PTHR33164:SF64">
    <property type="entry name" value="TRANSCRIPTIONAL REGULATOR SLYA"/>
    <property type="match status" value="1"/>
</dbReference>
<dbReference type="EMBL" id="CP025746">
    <property type="protein sequence ID" value="QAA35289.1"/>
    <property type="molecule type" value="Genomic_DNA"/>
</dbReference>
<keyword evidence="6" id="KW-1185">Reference proteome</keyword>
<dbReference type="InterPro" id="IPR036390">
    <property type="entry name" value="WH_DNA-bd_sf"/>
</dbReference>
<evidence type="ECO:0000259" key="4">
    <source>
        <dbReference type="PROSITE" id="PS50995"/>
    </source>
</evidence>
<keyword evidence="1" id="KW-0805">Transcription regulation</keyword>
<dbReference type="PRINTS" id="PR00598">
    <property type="entry name" value="HTHMARR"/>
</dbReference>
<evidence type="ECO:0000313" key="6">
    <source>
        <dbReference type="Proteomes" id="UP000286268"/>
    </source>
</evidence>
<dbReference type="Proteomes" id="UP000286268">
    <property type="component" value="Chromosome"/>
</dbReference>
<evidence type="ECO:0000313" key="5">
    <source>
        <dbReference type="EMBL" id="QAA35289.1"/>
    </source>
</evidence>
<evidence type="ECO:0000256" key="1">
    <source>
        <dbReference type="ARBA" id="ARBA00023015"/>
    </source>
</evidence>
<name>A0A3R5UJF7_9CLOT</name>
<dbReference type="KEGG" id="cmah:C1I91_12820"/>
<gene>
    <name evidence="5" type="ORF">C1I91_12820</name>
</gene>
<dbReference type="InterPro" id="IPR039422">
    <property type="entry name" value="MarR/SlyA-like"/>
</dbReference>
<dbReference type="Pfam" id="PF01047">
    <property type="entry name" value="MarR"/>
    <property type="match status" value="1"/>
</dbReference>
<dbReference type="OrthoDB" id="9806864at2"/>
<dbReference type="PROSITE" id="PS50995">
    <property type="entry name" value="HTH_MARR_2"/>
    <property type="match status" value="1"/>
</dbReference>
<dbReference type="Gene3D" id="1.10.10.10">
    <property type="entry name" value="Winged helix-like DNA-binding domain superfamily/Winged helix DNA-binding domain"/>
    <property type="match status" value="1"/>
</dbReference>
<dbReference type="SUPFAM" id="SSF46785">
    <property type="entry name" value="Winged helix' DNA-binding domain"/>
    <property type="match status" value="1"/>
</dbReference>
<feature type="domain" description="HTH marR-type" evidence="4">
    <location>
        <begin position="1"/>
        <end position="147"/>
    </location>
</feature>
<dbReference type="AlphaFoldDB" id="A0A3R5UJF7"/>
<dbReference type="GO" id="GO:0006950">
    <property type="term" value="P:response to stress"/>
    <property type="evidence" value="ECO:0007669"/>
    <property type="project" value="TreeGrafter"/>
</dbReference>
<dbReference type="InterPro" id="IPR000835">
    <property type="entry name" value="HTH_MarR-typ"/>
</dbReference>
<evidence type="ECO:0000256" key="3">
    <source>
        <dbReference type="ARBA" id="ARBA00023163"/>
    </source>
</evidence>
<sequence>MDFPSTRFKDNADASTGLLFIRVYNKWHSTISQELRNLGITHPQFVVLTSLNFLSQSDDNVTQVSIAKMADMDVMSVSQIVKGLEKNGFIERTANPKDSRAKAVKLLPKGLEMVIKALPMVEKIDDDFFGILKDDERVFRQYLKILE</sequence>
<dbReference type="InterPro" id="IPR036388">
    <property type="entry name" value="WH-like_DNA-bd_sf"/>
</dbReference>
<dbReference type="SMART" id="SM00347">
    <property type="entry name" value="HTH_MARR"/>
    <property type="match status" value="1"/>
</dbReference>
<dbReference type="PANTHER" id="PTHR33164">
    <property type="entry name" value="TRANSCRIPTIONAL REGULATOR, MARR FAMILY"/>
    <property type="match status" value="1"/>
</dbReference>
<accession>A0A3R5UJF7</accession>
<proteinExistence type="predicted"/>
<dbReference type="GO" id="GO:0003700">
    <property type="term" value="F:DNA-binding transcription factor activity"/>
    <property type="evidence" value="ECO:0007669"/>
    <property type="project" value="InterPro"/>
</dbReference>
<reference evidence="5 6" key="1">
    <citation type="submission" date="2018-01" db="EMBL/GenBank/DDBJ databases">
        <title>Genome Sequencing and Assembly of Anaerobacter polyendosporus strain CT4.</title>
        <authorList>
            <person name="Tachaapaikoon C."/>
            <person name="Sutheeworapong S."/>
            <person name="Jenjaroenpun P."/>
            <person name="Wongsurawat T."/>
            <person name="Nookeaw I."/>
            <person name="Cheawchanlertfa P."/>
            <person name="Kosugi A."/>
            <person name="Cheevadhanarak S."/>
            <person name="Ratanakhanokchai K."/>
        </authorList>
    </citation>
    <scope>NUCLEOTIDE SEQUENCE [LARGE SCALE GENOMIC DNA]</scope>
    <source>
        <strain evidence="5 6">CT4</strain>
    </source>
</reference>
<dbReference type="GO" id="GO:0003677">
    <property type="term" value="F:DNA binding"/>
    <property type="evidence" value="ECO:0007669"/>
    <property type="project" value="UniProtKB-KW"/>
</dbReference>
<evidence type="ECO:0000256" key="2">
    <source>
        <dbReference type="ARBA" id="ARBA00023125"/>
    </source>
</evidence>